<feature type="compositionally biased region" description="Polar residues" evidence="2">
    <location>
        <begin position="36"/>
        <end position="45"/>
    </location>
</feature>
<evidence type="ECO:0000313" key="4">
    <source>
        <dbReference type="Proteomes" id="UP000799424"/>
    </source>
</evidence>
<evidence type="ECO:0000256" key="2">
    <source>
        <dbReference type="SAM" id="MobiDB-lite"/>
    </source>
</evidence>
<protein>
    <submittedName>
        <fullName evidence="3">Uncharacterized protein</fullName>
    </submittedName>
</protein>
<evidence type="ECO:0000256" key="1">
    <source>
        <dbReference type="SAM" id="Coils"/>
    </source>
</evidence>
<sequence>MQLPAVRQLGSSESQHSATPLARRYSDYPRAPRQQYPHNSYNNYRSDGGGREELARMNALLMKTRNELEVERRKNANLRKTVELEKETVLDTALSVLTTDLFKKQAMTLNHQAKVQAKERDIQYRQARIEQLEVYLSEGQKQVYRYNEGLDGGPTMAEVDREHNRIQAELNAQKAVEDIQAKVSYHQQILQQREAALRMREEQYKALIRARFEAEMVQKAMPDMEAKLDEVAHIEYNHGFGAGRAAGRAEAEEEARQKGFLEGYGACYRSQITISNFRQGLISRDSPELDFLFDPAHADNMFTMGARVSGAECRKEKALLPHMAQRKEVPADKEPSVQHRIEEPAMQRKPEESVRRLALAPRPTFASELRGAQTMHNGHFVLANGSGSSSPASTPKIGSNGGSGGGMTRRMDEENKGRSIIKYEEAEESDLIDLY</sequence>
<reference evidence="3" key="1">
    <citation type="journal article" date="2020" name="Stud. Mycol.">
        <title>101 Dothideomycetes genomes: a test case for predicting lifestyles and emergence of pathogens.</title>
        <authorList>
            <person name="Haridas S."/>
            <person name="Albert R."/>
            <person name="Binder M."/>
            <person name="Bloem J."/>
            <person name="Labutti K."/>
            <person name="Salamov A."/>
            <person name="Andreopoulos B."/>
            <person name="Baker S."/>
            <person name="Barry K."/>
            <person name="Bills G."/>
            <person name="Bluhm B."/>
            <person name="Cannon C."/>
            <person name="Castanera R."/>
            <person name="Culley D."/>
            <person name="Daum C."/>
            <person name="Ezra D."/>
            <person name="Gonzalez J."/>
            <person name="Henrissat B."/>
            <person name="Kuo A."/>
            <person name="Liang C."/>
            <person name="Lipzen A."/>
            <person name="Lutzoni F."/>
            <person name="Magnuson J."/>
            <person name="Mondo S."/>
            <person name="Nolan M."/>
            <person name="Ohm R."/>
            <person name="Pangilinan J."/>
            <person name="Park H.-J."/>
            <person name="Ramirez L."/>
            <person name="Alfaro M."/>
            <person name="Sun H."/>
            <person name="Tritt A."/>
            <person name="Yoshinaga Y."/>
            <person name="Zwiers L.-H."/>
            <person name="Turgeon B."/>
            <person name="Goodwin S."/>
            <person name="Spatafora J."/>
            <person name="Crous P."/>
            <person name="Grigoriev I."/>
        </authorList>
    </citation>
    <scope>NUCLEOTIDE SEQUENCE</scope>
    <source>
        <strain evidence="3">CBS 113818</strain>
    </source>
</reference>
<feature type="coiled-coil region" evidence="1">
    <location>
        <begin position="51"/>
        <end position="88"/>
    </location>
</feature>
<feature type="region of interest" description="Disordered" evidence="2">
    <location>
        <begin position="1"/>
        <end position="50"/>
    </location>
</feature>
<feature type="compositionally biased region" description="Basic and acidic residues" evidence="2">
    <location>
        <begin position="409"/>
        <end position="423"/>
    </location>
</feature>
<accession>A0A6A6ZG41</accession>
<feature type="compositionally biased region" description="Polar residues" evidence="2">
    <location>
        <begin position="9"/>
        <end position="18"/>
    </location>
</feature>
<keyword evidence="4" id="KW-1185">Reference proteome</keyword>
<feature type="compositionally biased region" description="Polar residues" evidence="2">
    <location>
        <begin position="385"/>
        <end position="397"/>
    </location>
</feature>
<evidence type="ECO:0000313" key="3">
    <source>
        <dbReference type="EMBL" id="KAF2819235.1"/>
    </source>
</evidence>
<organism evidence="3 4">
    <name type="scientific">Ophiobolus disseminans</name>
    <dbReference type="NCBI Taxonomy" id="1469910"/>
    <lineage>
        <taxon>Eukaryota</taxon>
        <taxon>Fungi</taxon>
        <taxon>Dikarya</taxon>
        <taxon>Ascomycota</taxon>
        <taxon>Pezizomycotina</taxon>
        <taxon>Dothideomycetes</taxon>
        <taxon>Pleosporomycetidae</taxon>
        <taxon>Pleosporales</taxon>
        <taxon>Pleosporineae</taxon>
        <taxon>Phaeosphaeriaceae</taxon>
        <taxon>Ophiobolus</taxon>
    </lineage>
</organism>
<feature type="region of interest" description="Disordered" evidence="2">
    <location>
        <begin position="326"/>
        <end position="352"/>
    </location>
</feature>
<dbReference type="AlphaFoldDB" id="A0A6A6ZG41"/>
<dbReference type="OrthoDB" id="3794025at2759"/>
<feature type="region of interest" description="Disordered" evidence="2">
    <location>
        <begin position="382"/>
        <end position="423"/>
    </location>
</feature>
<dbReference type="EMBL" id="MU006246">
    <property type="protein sequence ID" value="KAF2819235.1"/>
    <property type="molecule type" value="Genomic_DNA"/>
</dbReference>
<keyword evidence="1" id="KW-0175">Coiled coil</keyword>
<dbReference type="Proteomes" id="UP000799424">
    <property type="component" value="Unassembled WGS sequence"/>
</dbReference>
<gene>
    <name evidence="3" type="ORF">CC86DRAFT_363291</name>
</gene>
<proteinExistence type="predicted"/>
<name>A0A6A6ZG41_9PLEO</name>